<dbReference type="PRINTS" id="PR00681">
    <property type="entry name" value="RIBOSOMALS1"/>
</dbReference>
<dbReference type="InterPro" id="IPR012340">
    <property type="entry name" value="NA-bd_OB-fold"/>
</dbReference>
<evidence type="ECO:0000256" key="2">
    <source>
        <dbReference type="ARBA" id="ARBA00022980"/>
    </source>
</evidence>
<evidence type="ECO:0000256" key="3">
    <source>
        <dbReference type="ARBA" id="ARBA00023274"/>
    </source>
</evidence>
<name>A0ABP9X7X8_9CHLR</name>
<dbReference type="RefSeq" id="WP_345724248.1">
    <property type="nucleotide sequence ID" value="NZ_BAABRU010000021.1"/>
</dbReference>
<accession>A0ABP9X7X8</accession>
<dbReference type="Proteomes" id="UP001428290">
    <property type="component" value="Unassembled WGS sequence"/>
</dbReference>
<keyword evidence="7" id="KW-1185">Reference proteome</keyword>
<feature type="domain" description="S1 motif" evidence="5">
    <location>
        <begin position="140"/>
        <end position="213"/>
    </location>
</feature>
<feature type="region of interest" description="Disordered" evidence="4">
    <location>
        <begin position="1"/>
        <end position="32"/>
    </location>
</feature>
<dbReference type="SUPFAM" id="SSF50249">
    <property type="entry name" value="Nucleic acid-binding proteins"/>
    <property type="match status" value="4"/>
</dbReference>
<organism evidence="6 7">
    <name type="scientific">Herpetosiphon gulosus</name>
    <dbReference type="NCBI Taxonomy" id="1973496"/>
    <lineage>
        <taxon>Bacteria</taxon>
        <taxon>Bacillati</taxon>
        <taxon>Chloroflexota</taxon>
        <taxon>Chloroflexia</taxon>
        <taxon>Herpetosiphonales</taxon>
        <taxon>Herpetosiphonaceae</taxon>
        <taxon>Herpetosiphon</taxon>
    </lineage>
</organism>
<dbReference type="CDD" id="cd04465">
    <property type="entry name" value="S1_RPS1_repeat_ec2_hs2"/>
    <property type="match status" value="1"/>
</dbReference>
<feature type="domain" description="S1 motif" evidence="5">
    <location>
        <begin position="54"/>
        <end position="122"/>
    </location>
</feature>
<dbReference type="CDD" id="cd05688">
    <property type="entry name" value="S1_RPS1_repeat_ec3"/>
    <property type="match status" value="2"/>
</dbReference>
<dbReference type="CDD" id="cd05687">
    <property type="entry name" value="S1_RPS1_repeat_ec1_hs1"/>
    <property type="match status" value="1"/>
</dbReference>
<evidence type="ECO:0000259" key="5">
    <source>
        <dbReference type="PROSITE" id="PS50126"/>
    </source>
</evidence>
<keyword evidence="3" id="KW-0687">Ribonucleoprotein</keyword>
<feature type="domain" description="S1 motif" evidence="5">
    <location>
        <begin position="319"/>
        <end position="388"/>
    </location>
</feature>
<dbReference type="InterPro" id="IPR050437">
    <property type="entry name" value="Ribos_protein_bS1-like"/>
</dbReference>
<feature type="compositionally biased region" description="Low complexity" evidence="4">
    <location>
        <begin position="386"/>
        <end position="410"/>
    </location>
</feature>
<dbReference type="PROSITE" id="PS50126">
    <property type="entry name" value="S1"/>
    <property type="match status" value="4"/>
</dbReference>
<evidence type="ECO:0000313" key="6">
    <source>
        <dbReference type="EMBL" id="GAA5530650.1"/>
    </source>
</evidence>
<dbReference type="Gene3D" id="2.40.50.140">
    <property type="entry name" value="Nucleic acid-binding proteins"/>
    <property type="match status" value="4"/>
</dbReference>
<evidence type="ECO:0000256" key="1">
    <source>
        <dbReference type="ARBA" id="ARBA00006767"/>
    </source>
</evidence>
<comment type="similarity">
    <text evidence="1">Belongs to the bacterial ribosomal protein bS1 family.</text>
</comment>
<proteinExistence type="inferred from homology"/>
<sequence length="416" mass="45433">MDEQTQPGMDQSDVIPSTGLDTTPQADYSGDDDRALLEEYLRDPAHDYRNLKYGDSVDGTIVRVDRDEVLVDIGSKSEGVVPGREMTSLSSEERAELKVGDVLLVTVVQTEDAEGRIVLSIDKARQEKSWRALQVNHEAGDVIHAAVTNYNKGGLLVNLSGVRGFVPSSQVSSVSRGSDVQKQSDMAKLVGQTLPLKIIEINRSRNRLILSERQAVQEVRDSRKDQLLEKLEPGAVRTGRVTSLCDFGAFVDIGGADGLVHLSELSWSRVKHPEEVLKVGDAVSVYILSVDEDKKRIALSIKRTQAEPWTTVTDRYQIGQSVSGVVTQLTAFGAFVRLEDGIEGLIHISEMSDERIQHPRDVINEGDSVSARIIRIDPTRKRIGLSTRSGSAESSAEATAEATPEATTSDAAEDDK</sequence>
<dbReference type="InterPro" id="IPR035104">
    <property type="entry name" value="Ribosomal_protein_S1-like"/>
</dbReference>
<dbReference type="GO" id="GO:0005840">
    <property type="term" value="C:ribosome"/>
    <property type="evidence" value="ECO:0007669"/>
    <property type="project" value="UniProtKB-KW"/>
</dbReference>
<protein>
    <submittedName>
        <fullName evidence="6">30S ribosomal protein S1</fullName>
    </submittedName>
</protein>
<dbReference type="SMART" id="SM00316">
    <property type="entry name" value="S1"/>
    <property type="match status" value="4"/>
</dbReference>
<evidence type="ECO:0000256" key="4">
    <source>
        <dbReference type="SAM" id="MobiDB-lite"/>
    </source>
</evidence>
<gene>
    <name evidence="6" type="primary">rpsA_2</name>
    <name evidence="6" type="ORF">Hgul01_04470</name>
</gene>
<comment type="caution">
    <text evidence="6">The sequence shown here is derived from an EMBL/GenBank/DDBJ whole genome shotgun (WGS) entry which is preliminary data.</text>
</comment>
<reference evidence="6 7" key="1">
    <citation type="submission" date="2024-02" db="EMBL/GenBank/DDBJ databases">
        <title>Herpetosiphon gulosus NBRC 112829.</title>
        <authorList>
            <person name="Ichikawa N."/>
            <person name="Katano-Makiyama Y."/>
            <person name="Hidaka K."/>
        </authorList>
    </citation>
    <scope>NUCLEOTIDE SEQUENCE [LARGE SCALE GENOMIC DNA]</scope>
    <source>
        <strain evidence="6 7">NBRC 112829</strain>
    </source>
</reference>
<feature type="region of interest" description="Disordered" evidence="4">
    <location>
        <begin position="384"/>
        <end position="416"/>
    </location>
</feature>
<dbReference type="Pfam" id="PF00575">
    <property type="entry name" value="S1"/>
    <property type="match status" value="4"/>
</dbReference>
<keyword evidence="2 6" id="KW-0689">Ribosomal protein</keyword>
<dbReference type="PANTHER" id="PTHR10724">
    <property type="entry name" value="30S RIBOSOMAL PROTEIN S1"/>
    <property type="match status" value="1"/>
</dbReference>
<dbReference type="InterPro" id="IPR003029">
    <property type="entry name" value="S1_domain"/>
</dbReference>
<dbReference type="PANTHER" id="PTHR10724:SF7">
    <property type="entry name" value="SMALL RIBOSOMAL SUBUNIT PROTEIN BS1C"/>
    <property type="match status" value="1"/>
</dbReference>
<dbReference type="NCBIfam" id="NF005208">
    <property type="entry name" value="PRK06676.1"/>
    <property type="match status" value="1"/>
</dbReference>
<evidence type="ECO:0000313" key="7">
    <source>
        <dbReference type="Proteomes" id="UP001428290"/>
    </source>
</evidence>
<feature type="domain" description="S1 motif" evidence="5">
    <location>
        <begin position="234"/>
        <end position="302"/>
    </location>
</feature>
<dbReference type="EMBL" id="BAABRU010000021">
    <property type="protein sequence ID" value="GAA5530650.1"/>
    <property type="molecule type" value="Genomic_DNA"/>
</dbReference>